<dbReference type="InterPro" id="IPR020846">
    <property type="entry name" value="MFS_dom"/>
</dbReference>
<dbReference type="PANTHER" id="PTHR43124:SF3">
    <property type="entry name" value="CHLORAMPHENICOL EFFLUX PUMP RV0191"/>
    <property type="match status" value="1"/>
</dbReference>
<gene>
    <name evidence="8" type="ORF">OHU69_42030</name>
</gene>
<organism evidence="8">
    <name type="scientific">Streptomyces sp. NBC_00119</name>
    <dbReference type="NCBI Taxonomy" id="2975659"/>
    <lineage>
        <taxon>Bacteria</taxon>
        <taxon>Bacillati</taxon>
        <taxon>Actinomycetota</taxon>
        <taxon>Actinomycetes</taxon>
        <taxon>Kitasatosporales</taxon>
        <taxon>Streptomycetaceae</taxon>
        <taxon>Streptomyces</taxon>
    </lineage>
</organism>
<keyword evidence="4 6" id="KW-1133">Transmembrane helix</keyword>
<evidence type="ECO:0000259" key="7">
    <source>
        <dbReference type="PROSITE" id="PS50850"/>
    </source>
</evidence>
<feature type="transmembrane region" description="Helical" evidence="6">
    <location>
        <begin position="376"/>
        <end position="394"/>
    </location>
</feature>
<dbReference type="GO" id="GO:0022857">
    <property type="term" value="F:transmembrane transporter activity"/>
    <property type="evidence" value="ECO:0007669"/>
    <property type="project" value="InterPro"/>
</dbReference>
<evidence type="ECO:0000256" key="1">
    <source>
        <dbReference type="ARBA" id="ARBA00004651"/>
    </source>
</evidence>
<evidence type="ECO:0000313" key="8">
    <source>
        <dbReference type="EMBL" id="WTS17052.1"/>
    </source>
</evidence>
<dbReference type="InterPro" id="IPR011701">
    <property type="entry name" value="MFS"/>
</dbReference>
<feature type="transmembrane region" description="Helical" evidence="6">
    <location>
        <begin position="149"/>
        <end position="170"/>
    </location>
</feature>
<evidence type="ECO:0000256" key="3">
    <source>
        <dbReference type="ARBA" id="ARBA00022692"/>
    </source>
</evidence>
<dbReference type="Gene3D" id="1.20.1250.20">
    <property type="entry name" value="MFS general substrate transporter like domains"/>
    <property type="match status" value="2"/>
</dbReference>
<feature type="transmembrane region" description="Helical" evidence="6">
    <location>
        <begin position="58"/>
        <end position="78"/>
    </location>
</feature>
<keyword evidence="2" id="KW-1003">Cell membrane</keyword>
<feature type="transmembrane region" description="Helical" evidence="6">
    <location>
        <begin position="90"/>
        <end position="109"/>
    </location>
</feature>
<dbReference type="GO" id="GO:0005886">
    <property type="term" value="C:plasma membrane"/>
    <property type="evidence" value="ECO:0007669"/>
    <property type="project" value="UniProtKB-SubCell"/>
</dbReference>
<feature type="domain" description="Major facilitator superfamily (MFS) profile" evidence="7">
    <location>
        <begin position="24"/>
        <end position="398"/>
    </location>
</feature>
<feature type="transmembrane region" description="Helical" evidence="6">
    <location>
        <begin position="349"/>
        <end position="370"/>
    </location>
</feature>
<proteinExistence type="predicted"/>
<evidence type="ECO:0000256" key="4">
    <source>
        <dbReference type="ARBA" id="ARBA00022989"/>
    </source>
</evidence>
<dbReference type="SUPFAM" id="SSF103473">
    <property type="entry name" value="MFS general substrate transporter"/>
    <property type="match status" value="1"/>
</dbReference>
<keyword evidence="5 6" id="KW-0472">Membrane</keyword>
<dbReference type="AlphaFoldDB" id="A0AAU1UHU2"/>
<feature type="transmembrane region" description="Helical" evidence="6">
    <location>
        <begin position="281"/>
        <end position="302"/>
    </location>
</feature>
<protein>
    <submittedName>
        <fullName evidence="8">MFS transporter</fullName>
    </submittedName>
</protein>
<feature type="transmembrane region" description="Helical" evidence="6">
    <location>
        <begin position="220"/>
        <end position="243"/>
    </location>
</feature>
<feature type="transmembrane region" description="Helical" evidence="6">
    <location>
        <begin position="176"/>
        <end position="199"/>
    </location>
</feature>
<dbReference type="PANTHER" id="PTHR43124">
    <property type="entry name" value="PURINE EFFLUX PUMP PBUE"/>
    <property type="match status" value="1"/>
</dbReference>
<evidence type="ECO:0000256" key="6">
    <source>
        <dbReference type="SAM" id="Phobius"/>
    </source>
</evidence>
<comment type="subcellular location">
    <subcellularLocation>
        <location evidence="1">Cell membrane</location>
        <topology evidence="1">Multi-pass membrane protein</topology>
    </subcellularLocation>
</comment>
<reference evidence="8" key="1">
    <citation type="submission" date="2022-10" db="EMBL/GenBank/DDBJ databases">
        <title>The complete genomes of actinobacterial strains from the NBC collection.</title>
        <authorList>
            <person name="Joergensen T.S."/>
            <person name="Alvarez Arevalo M."/>
            <person name="Sterndorff E.B."/>
            <person name="Faurdal D."/>
            <person name="Vuksanovic O."/>
            <person name="Mourched A.-S."/>
            <person name="Charusanti P."/>
            <person name="Shaw S."/>
            <person name="Blin K."/>
            <person name="Weber T."/>
        </authorList>
    </citation>
    <scope>NUCLEOTIDE SEQUENCE</scope>
    <source>
        <strain evidence="8">NBC_00119</strain>
    </source>
</reference>
<feature type="transmembrane region" description="Helical" evidence="6">
    <location>
        <begin position="115"/>
        <end position="137"/>
    </location>
</feature>
<feature type="transmembrane region" description="Helical" evidence="6">
    <location>
        <begin position="308"/>
        <end position="328"/>
    </location>
</feature>
<accession>A0AAU1UHU2</accession>
<name>A0AAU1UHU2_9ACTN</name>
<feature type="transmembrane region" description="Helical" evidence="6">
    <location>
        <begin position="23"/>
        <end position="46"/>
    </location>
</feature>
<dbReference type="InterPro" id="IPR036259">
    <property type="entry name" value="MFS_trans_sf"/>
</dbReference>
<dbReference type="Pfam" id="PF07690">
    <property type="entry name" value="MFS_1"/>
    <property type="match status" value="1"/>
</dbReference>
<evidence type="ECO:0000256" key="2">
    <source>
        <dbReference type="ARBA" id="ARBA00022475"/>
    </source>
</evidence>
<dbReference type="InterPro" id="IPR050189">
    <property type="entry name" value="MFS_Efflux_Transporters"/>
</dbReference>
<evidence type="ECO:0000256" key="5">
    <source>
        <dbReference type="ARBA" id="ARBA00023136"/>
    </source>
</evidence>
<keyword evidence="3 6" id="KW-0812">Transmembrane</keyword>
<dbReference type="CDD" id="cd17324">
    <property type="entry name" value="MFS_NepI_like"/>
    <property type="match status" value="1"/>
</dbReference>
<dbReference type="EMBL" id="CP108195">
    <property type="protein sequence ID" value="WTS17052.1"/>
    <property type="molecule type" value="Genomic_DNA"/>
</dbReference>
<dbReference type="PROSITE" id="PS50850">
    <property type="entry name" value="MFS"/>
    <property type="match status" value="1"/>
</dbReference>
<sequence>MTSEYTASETTHETTTETRRSPIGLYALALASFALGLAEFVIAGLLPNVADNLSVSDGNAGALVTSYAVGIVVGALALTTALSRIPPKSALIWLGVVFVIGNLLCALGPNFEVVLLGRILAGMTNGAFLGTGIVVAVSLVDAQSQGRAIAVMLGGLTSANVLGVPLGTVLGQQFGWRIVFGVIVAIAVVATLAILAVVPHVASAPTSSLADLRHLLNRQALLSMAVATLGFGGMFGAFTYVALTLTKVSGYSTGAVPWLLVLFGVGLVVGNVLGGRWIDRALDATVTLALLGLLAVQILFGLLAGNSVVAAISLGLMGMFGFAAAPGYQHRVMRHARAAGAIASGAPIAAVNLGNALGSWIGGLVITAGLGFTSPVWLGAVATGLALVLLAVAIRDASTGA</sequence>
<feature type="transmembrane region" description="Helical" evidence="6">
    <location>
        <begin position="255"/>
        <end position="274"/>
    </location>
</feature>